<keyword evidence="1" id="KW-0808">Transferase</keyword>
<dbReference type="PANTHER" id="PTHR46401:SF2">
    <property type="entry name" value="GLYCOSYLTRANSFERASE WBBK-RELATED"/>
    <property type="match status" value="1"/>
</dbReference>
<dbReference type="GO" id="GO:0009103">
    <property type="term" value="P:lipopolysaccharide biosynthetic process"/>
    <property type="evidence" value="ECO:0007669"/>
    <property type="project" value="TreeGrafter"/>
</dbReference>
<name>A0A8J7FI80_9NEIS</name>
<dbReference type="Pfam" id="PF00534">
    <property type="entry name" value="Glycos_transf_1"/>
    <property type="match status" value="1"/>
</dbReference>
<reference evidence="3 4" key="1">
    <citation type="submission" date="2020-10" db="EMBL/GenBank/DDBJ databases">
        <title>The genome sequence of Chitinilyticum litopenaei 4Y14.</title>
        <authorList>
            <person name="Liu Y."/>
        </authorList>
    </citation>
    <scope>NUCLEOTIDE SEQUENCE [LARGE SCALE GENOMIC DNA]</scope>
    <source>
        <strain evidence="3 4">4Y14</strain>
    </source>
</reference>
<dbReference type="AlphaFoldDB" id="A0A8J7FI80"/>
<evidence type="ECO:0000313" key="4">
    <source>
        <dbReference type="Proteomes" id="UP000604481"/>
    </source>
</evidence>
<dbReference type="GO" id="GO:0016757">
    <property type="term" value="F:glycosyltransferase activity"/>
    <property type="evidence" value="ECO:0007669"/>
    <property type="project" value="InterPro"/>
</dbReference>
<evidence type="ECO:0000313" key="3">
    <source>
        <dbReference type="EMBL" id="MBE9607842.1"/>
    </source>
</evidence>
<comment type="caution">
    <text evidence="3">The sequence shown here is derived from an EMBL/GenBank/DDBJ whole genome shotgun (WGS) entry which is preliminary data.</text>
</comment>
<accession>A0A8J7FI80</accession>
<organism evidence="3 4">
    <name type="scientific">Chitinilyticum piscinae</name>
    <dbReference type="NCBI Taxonomy" id="2866724"/>
    <lineage>
        <taxon>Bacteria</taxon>
        <taxon>Pseudomonadati</taxon>
        <taxon>Pseudomonadota</taxon>
        <taxon>Betaproteobacteria</taxon>
        <taxon>Neisseriales</taxon>
        <taxon>Chitinibacteraceae</taxon>
        <taxon>Chitinilyticum</taxon>
    </lineage>
</organism>
<proteinExistence type="predicted"/>
<dbReference type="InterPro" id="IPR001296">
    <property type="entry name" value="Glyco_trans_1"/>
</dbReference>
<gene>
    <name evidence="3" type="ORF">INR99_00615</name>
</gene>
<dbReference type="CDD" id="cd03801">
    <property type="entry name" value="GT4_PimA-like"/>
    <property type="match status" value="1"/>
</dbReference>
<dbReference type="Gene3D" id="3.40.50.2000">
    <property type="entry name" value="Glycogen Phosphorylase B"/>
    <property type="match status" value="2"/>
</dbReference>
<dbReference type="PANTHER" id="PTHR46401">
    <property type="entry name" value="GLYCOSYLTRANSFERASE WBBK-RELATED"/>
    <property type="match status" value="1"/>
</dbReference>
<dbReference type="EMBL" id="JADFUA010000001">
    <property type="protein sequence ID" value="MBE9607842.1"/>
    <property type="molecule type" value="Genomic_DNA"/>
</dbReference>
<keyword evidence="4" id="KW-1185">Reference proteome</keyword>
<evidence type="ECO:0000256" key="1">
    <source>
        <dbReference type="ARBA" id="ARBA00022679"/>
    </source>
</evidence>
<protein>
    <submittedName>
        <fullName evidence="3">Glycosyltransferase family 4 protein</fullName>
    </submittedName>
</protein>
<evidence type="ECO:0000259" key="2">
    <source>
        <dbReference type="Pfam" id="PF00534"/>
    </source>
</evidence>
<dbReference type="RefSeq" id="WP_194114354.1">
    <property type="nucleotide sequence ID" value="NZ_JADFUA010000001.1"/>
</dbReference>
<dbReference type="SUPFAM" id="SSF53756">
    <property type="entry name" value="UDP-Glycosyltransferase/glycogen phosphorylase"/>
    <property type="match status" value="1"/>
</dbReference>
<sequence>MSKIIINHVMSQDVQSNIYSSIINYFKEFSGSDFQHITTVEPISEASVWHYHRPHLEKRLKPRSVVTVHHDLSDTDPWLSYEKFHDRYKESQKIVCLNTQQKAYLTAQGITNTTIIPHGYNRKVFIANEAKQVKEKYTFLVTSRRYGRRVKGEAYIIDLLKYLDNTHIAFILVGQDRSLDAPYFEKFGFETKIYDRLPYKLFNDLYRQSDFLLMPSYFEGGPANIPEAVATCTPIICNPIGMAADLVQNMRNGLYLTMDPVTDGENINSLIKSPNKIAEIFANSATQEHSSKAITWEKSIKANCDIYREIN</sequence>
<feature type="domain" description="Glycosyl transferase family 1" evidence="2">
    <location>
        <begin position="131"/>
        <end position="276"/>
    </location>
</feature>
<dbReference type="Proteomes" id="UP000604481">
    <property type="component" value="Unassembled WGS sequence"/>
</dbReference>